<evidence type="ECO:0008006" key="4">
    <source>
        <dbReference type="Google" id="ProtNLM"/>
    </source>
</evidence>
<name>A0A5J5BT15_9ASTE</name>
<feature type="region of interest" description="Disordered" evidence="1">
    <location>
        <begin position="20"/>
        <end position="63"/>
    </location>
</feature>
<reference evidence="2 3" key="1">
    <citation type="submission" date="2019-09" db="EMBL/GenBank/DDBJ databases">
        <title>A chromosome-level genome assembly of the Chinese tupelo Nyssa sinensis.</title>
        <authorList>
            <person name="Yang X."/>
            <person name="Kang M."/>
            <person name="Yang Y."/>
            <person name="Xiong H."/>
            <person name="Wang M."/>
            <person name="Zhang Z."/>
            <person name="Wang Z."/>
            <person name="Wu H."/>
            <person name="Ma T."/>
            <person name="Liu J."/>
            <person name="Xi Z."/>
        </authorList>
    </citation>
    <scope>NUCLEOTIDE SEQUENCE [LARGE SCALE GENOMIC DNA]</scope>
    <source>
        <strain evidence="2">J267</strain>
        <tissue evidence="2">Leaf</tissue>
    </source>
</reference>
<sequence length="175" mass="19358">MLLATSSLPATRVVHIGTADCNDNMSDSEDVEDYSEDFESDDDVEYDPSIDDSSSSEEGSVRKSTCGVFDQNLYGNEFNVKEGSKIVLKWTLTVGNVFMEHGKLGGLPCKHAAAAIGYKRGNIEGYCDDVFSKDKYLAAYKHILHPIADPKMWRADTIVGDPIQSPYLRRLLGRP</sequence>
<accession>A0A5J5BT15</accession>
<feature type="compositionally biased region" description="Acidic residues" evidence="1">
    <location>
        <begin position="26"/>
        <end position="50"/>
    </location>
</feature>
<dbReference type="EMBL" id="CM018033">
    <property type="protein sequence ID" value="KAA8544892.1"/>
    <property type="molecule type" value="Genomic_DNA"/>
</dbReference>
<evidence type="ECO:0000313" key="3">
    <source>
        <dbReference type="Proteomes" id="UP000325577"/>
    </source>
</evidence>
<protein>
    <recommendedName>
        <fullName evidence="4">Zinc finger PMZ-type domain-containing protein</fullName>
    </recommendedName>
</protein>
<proteinExistence type="predicted"/>
<dbReference type="Proteomes" id="UP000325577">
    <property type="component" value="Linkage Group LG10"/>
</dbReference>
<gene>
    <name evidence="2" type="ORF">F0562_019713</name>
</gene>
<organism evidence="2 3">
    <name type="scientific">Nyssa sinensis</name>
    <dbReference type="NCBI Taxonomy" id="561372"/>
    <lineage>
        <taxon>Eukaryota</taxon>
        <taxon>Viridiplantae</taxon>
        <taxon>Streptophyta</taxon>
        <taxon>Embryophyta</taxon>
        <taxon>Tracheophyta</taxon>
        <taxon>Spermatophyta</taxon>
        <taxon>Magnoliopsida</taxon>
        <taxon>eudicotyledons</taxon>
        <taxon>Gunneridae</taxon>
        <taxon>Pentapetalae</taxon>
        <taxon>asterids</taxon>
        <taxon>Cornales</taxon>
        <taxon>Nyssaceae</taxon>
        <taxon>Nyssa</taxon>
    </lineage>
</organism>
<keyword evidence="3" id="KW-1185">Reference proteome</keyword>
<evidence type="ECO:0000313" key="2">
    <source>
        <dbReference type="EMBL" id="KAA8544892.1"/>
    </source>
</evidence>
<evidence type="ECO:0000256" key="1">
    <source>
        <dbReference type="SAM" id="MobiDB-lite"/>
    </source>
</evidence>
<dbReference type="OrthoDB" id="1939383at2759"/>
<feature type="compositionally biased region" description="Low complexity" evidence="1">
    <location>
        <begin position="51"/>
        <end position="63"/>
    </location>
</feature>
<dbReference type="AlphaFoldDB" id="A0A5J5BT15"/>